<gene>
    <name evidence="1" type="ordered locus">Pogu_1796</name>
</gene>
<dbReference type="PANTHER" id="PTHR19288">
    <property type="entry name" value="4-NITROPHENYLPHOSPHATASE-RELATED"/>
    <property type="match status" value="1"/>
</dbReference>
<dbReference type="Proteomes" id="UP000009062">
    <property type="component" value="Chromosome"/>
</dbReference>
<dbReference type="GO" id="GO:0005737">
    <property type="term" value="C:cytoplasm"/>
    <property type="evidence" value="ECO:0007669"/>
    <property type="project" value="TreeGrafter"/>
</dbReference>
<dbReference type="Gene3D" id="3.40.50.1000">
    <property type="entry name" value="HAD superfamily/HAD-like"/>
    <property type="match status" value="2"/>
</dbReference>
<reference evidence="1 2" key="1">
    <citation type="journal article" date="2012" name="Stand. Genomic Sci.">
        <title>Complete genome sequence of Pyrobaculum oguniense.</title>
        <authorList>
            <person name="Bernick D.L."/>
            <person name="Karplus K."/>
            <person name="Lui L.M."/>
            <person name="Coker J.K."/>
            <person name="Murphy J.N."/>
            <person name="Chan P.P."/>
            <person name="Cozen A.E."/>
            <person name="Lowe T.M."/>
        </authorList>
    </citation>
    <scope>NUCLEOTIDE SEQUENCE [LARGE SCALE GENOMIC DNA]</scope>
    <source>
        <strain evidence="1 2">TE7</strain>
    </source>
</reference>
<dbReference type="Pfam" id="PF13242">
    <property type="entry name" value="Hydrolase_like"/>
    <property type="match status" value="1"/>
</dbReference>
<dbReference type="SUPFAM" id="SSF56784">
    <property type="entry name" value="HAD-like"/>
    <property type="match status" value="1"/>
</dbReference>
<organism evidence="1 2">
    <name type="scientific">Pyrobaculum oguniense (strain DSM 13380 / JCM 10595 / TE7)</name>
    <dbReference type="NCBI Taxonomy" id="698757"/>
    <lineage>
        <taxon>Archaea</taxon>
        <taxon>Thermoproteota</taxon>
        <taxon>Thermoprotei</taxon>
        <taxon>Thermoproteales</taxon>
        <taxon>Thermoproteaceae</taxon>
        <taxon>Pyrobaculum</taxon>
    </lineage>
</organism>
<protein>
    <submittedName>
        <fullName evidence="1">Sugar phosphatases of the HAD superfamily</fullName>
    </submittedName>
</protein>
<dbReference type="STRING" id="698757.Pogu_1796"/>
<dbReference type="InterPro" id="IPR023214">
    <property type="entry name" value="HAD_sf"/>
</dbReference>
<dbReference type="AlphaFoldDB" id="H6Q9F5"/>
<dbReference type="InterPro" id="IPR006357">
    <property type="entry name" value="HAD-SF_hydro_IIA"/>
</dbReference>
<dbReference type="HOGENOM" id="CLU_043473_1_2_2"/>
<evidence type="ECO:0000313" key="1">
    <source>
        <dbReference type="EMBL" id="AFA39823.1"/>
    </source>
</evidence>
<dbReference type="KEGG" id="pog:Pogu_1796"/>
<dbReference type="Pfam" id="PF13344">
    <property type="entry name" value="Hydrolase_6"/>
    <property type="match status" value="1"/>
</dbReference>
<dbReference type="PANTHER" id="PTHR19288:SF46">
    <property type="entry name" value="HALOACID DEHALOGENASE-LIKE HYDROLASE DOMAIN-CONTAINING PROTEIN 2"/>
    <property type="match status" value="1"/>
</dbReference>
<keyword evidence="2" id="KW-1185">Reference proteome</keyword>
<dbReference type="InterPro" id="IPR036412">
    <property type="entry name" value="HAD-like_sf"/>
</dbReference>
<dbReference type="EMBL" id="CP003316">
    <property type="protein sequence ID" value="AFA39823.1"/>
    <property type="molecule type" value="Genomic_DNA"/>
</dbReference>
<evidence type="ECO:0000313" key="2">
    <source>
        <dbReference type="Proteomes" id="UP000009062"/>
    </source>
</evidence>
<name>H6Q9F5_PYROT</name>
<proteinExistence type="predicted"/>
<accession>H6Q9F5</accession>
<dbReference type="NCBIfam" id="TIGR01460">
    <property type="entry name" value="HAD-SF-IIA"/>
    <property type="match status" value="1"/>
</dbReference>
<dbReference type="eggNOG" id="arCOG04221">
    <property type="taxonomic scope" value="Archaea"/>
</dbReference>
<sequence>MIRLFAFDVHGVFITRILDDPEILGGQKLVDELKRRGYNVAVIASGSNWSTKEYAARLRSLGFNFDDDEVWPASRVAALHLSRLFGKARCLVLGEPGLVDELTGWGHEVVDDWRIAEAVVVGLDRQLTYKKLTDAIRAVHRGAYFLAVNKVRWYYMPGEGPIASPGAIVAAIEYQTRREAVVVGKPSVVHYYTVLSHFGIKPEEAVMVGDDVEADLIPAKTVGMKTVLVSSVDRTDKQEAPPKAVDIAISHVDELLKYVDNGQLYIMSEKVK</sequence>
<dbReference type="GO" id="GO:0016791">
    <property type="term" value="F:phosphatase activity"/>
    <property type="evidence" value="ECO:0007669"/>
    <property type="project" value="TreeGrafter"/>
</dbReference>